<evidence type="ECO:0008006" key="3">
    <source>
        <dbReference type="Google" id="ProtNLM"/>
    </source>
</evidence>
<proteinExistence type="predicted"/>
<accession>A0AAU4K6R9</accession>
<evidence type="ECO:0000313" key="1">
    <source>
        <dbReference type="EMBL" id="WUM21692.1"/>
    </source>
</evidence>
<dbReference type="KEGG" id="whr:OG579_07930"/>
<sequence>MTTPGPSTDPIMDRITAAVGAHRVDGDPRHRDTLVDLWAEITAGGDPFHRCVLAHYLADMVDDPAQALMWDVRALDAADVLDDSRAQEHHVSLQVAAFYPSLHLNIADNLRRLGSFDAAADHLDTARARAGALADLGPEQSGYVEMMTTLIDDIGVMIRDRSSEARSTHPA</sequence>
<dbReference type="EMBL" id="CP108021">
    <property type="protein sequence ID" value="WUM21692.1"/>
    <property type="molecule type" value="Genomic_DNA"/>
</dbReference>
<name>A0AAU4K6R9_9NOCA</name>
<dbReference type="AlphaFoldDB" id="A0AAU4K6R9"/>
<protein>
    <recommendedName>
        <fullName evidence="3">Tetratricopeptide repeat protein</fullName>
    </recommendedName>
</protein>
<organism evidence="1 2">
    <name type="scientific">Williamsia herbipolensis</name>
    <dbReference type="NCBI Taxonomy" id="1603258"/>
    <lineage>
        <taxon>Bacteria</taxon>
        <taxon>Bacillati</taxon>
        <taxon>Actinomycetota</taxon>
        <taxon>Actinomycetes</taxon>
        <taxon>Mycobacteriales</taxon>
        <taxon>Nocardiaceae</taxon>
        <taxon>Williamsia</taxon>
    </lineage>
</organism>
<dbReference type="Proteomes" id="UP001432128">
    <property type="component" value="Chromosome"/>
</dbReference>
<keyword evidence="2" id="KW-1185">Reference proteome</keyword>
<gene>
    <name evidence="1" type="ORF">OG579_07930</name>
</gene>
<reference evidence="1 2" key="1">
    <citation type="submission" date="2022-10" db="EMBL/GenBank/DDBJ databases">
        <title>The complete genomes of actinobacterial strains from the NBC collection.</title>
        <authorList>
            <person name="Joergensen T.S."/>
            <person name="Alvarez Arevalo M."/>
            <person name="Sterndorff E.B."/>
            <person name="Faurdal D."/>
            <person name="Vuksanovic O."/>
            <person name="Mourched A.-S."/>
            <person name="Charusanti P."/>
            <person name="Shaw S."/>
            <person name="Blin K."/>
            <person name="Weber T."/>
        </authorList>
    </citation>
    <scope>NUCLEOTIDE SEQUENCE [LARGE SCALE GENOMIC DNA]</scope>
    <source>
        <strain evidence="1 2">NBC_00319</strain>
    </source>
</reference>
<evidence type="ECO:0000313" key="2">
    <source>
        <dbReference type="Proteomes" id="UP001432128"/>
    </source>
</evidence>
<dbReference type="RefSeq" id="WP_328858690.1">
    <property type="nucleotide sequence ID" value="NZ_CP108021.1"/>
</dbReference>